<proteinExistence type="predicted"/>
<dbReference type="AlphaFoldDB" id="A0A3B0UZD6"/>
<feature type="domain" description="DUF4369" evidence="1">
    <location>
        <begin position="30"/>
        <end position="123"/>
    </location>
</feature>
<dbReference type="InterPro" id="IPR025380">
    <property type="entry name" value="DUF4369"/>
</dbReference>
<protein>
    <recommendedName>
        <fullName evidence="1">DUF4369 domain-containing protein</fullName>
    </recommendedName>
</protein>
<dbReference type="Pfam" id="PF14289">
    <property type="entry name" value="DUF4369"/>
    <property type="match status" value="1"/>
</dbReference>
<feature type="non-terminal residue" evidence="2">
    <location>
        <position position="189"/>
    </location>
</feature>
<accession>A0A3B0UZD6</accession>
<dbReference type="PROSITE" id="PS51257">
    <property type="entry name" value="PROKAR_LIPOPROTEIN"/>
    <property type="match status" value="1"/>
</dbReference>
<evidence type="ECO:0000259" key="1">
    <source>
        <dbReference type="Pfam" id="PF14289"/>
    </source>
</evidence>
<name>A0A3B0UZD6_9ZZZZ</name>
<dbReference type="EMBL" id="UOET01000448">
    <property type="protein sequence ID" value="VAW29969.1"/>
    <property type="molecule type" value="Genomic_DNA"/>
</dbReference>
<evidence type="ECO:0000313" key="2">
    <source>
        <dbReference type="EMBL" id="VAW29969.1"/>
    </source>
</evidence>
<sequence>MRKLLQTVGLMTIVLLVLASCQNNKTGQQFTVKMNIKNLKQDTKVVMQKRELNKWVKKDSITLKDGQGEFKGHVDSPGLYYFTIKKFNAYMPVWVENSNITIDANLNNLRHPVIKGSKAQDQFNAYNDSTKKFLDQEKQLGARYGQARLQKDEKTMNDLKAQYNQIEKDRTNYMLGYVKRHNKSVVSPF</sequence>
<organism evidence="2">
    <name type="scientific">hydrothermal vent metagenome</name>
    <dbReference type="NCBI Taxonomy" id="652676"/>
    <lineage>
        <taxon>unclassified sequences</taxon>
        <taxon>metagenomes</taxon>
        <taxon>ecological metagenomes</taxon>
    </lineage>
</organism>
<gene>
    <name evidence="2" type="ORF">MNBD_BACTEROID07-1119</name>
</gene>
<reference evidence="2" key="1">
    <citation type="submission" date="2018-06" db="EMBL/GenBank/DDBJ databases">
        <authorList>
            <person name="Zhirakovskaya E."/>
        </authorList>
    </citation>
    <scope>NUCLEOTIDE SEQUENCE</scope>
</reference>